<feature type="domain" description="HipA-like C-terminal" evidence="4">
    <location>
        <begin position="185"/>
        <end position="397"/>
    </location>
</feature>
<dbReference type="Pfam" id="PF07804">
    <property type="entry name" value="HipA_C"/>
    <property type="match status" value="1"/>
</dbReference>
<dbReference type="EMBL" id="JAGTAR010000021">
    <property type="protein sequence ID" value="MBR8536655.1"/>
    <property type="molecule type" value="Genomic_DNA"/>
</dbReference>
<dbReference type="Proteomes" id="UP000679220">
    <property type="component" value="Unassembled WGS sequence"/>
</dbReference>
<dbReference type="InterPro" id="IPR052028">
    <property type="entry name" value="HipA_Ser/Thr_kinase"/>
</dbReference>
<keyword evidence="3" id="KW-0418">Kinase</keyword>
<evidence type="ECO:0000256" key="2">
    <source>
        <dbReference type="ARBA" id="ARBA00022679"/>
    </source>
</evidence>
<evidence type="ECO:0000256" key="3">
    <source>
        <dbReference type="ARBA" id="ARBA00022777"/>
    </source>
</evidence>
<comment type="similarity">
    <text evidence="1">Belongs to the HipA Ser/Thr kinase family.</text>
</comment>
<accession>A0A941IY55</accession>
<dbReference type="PANTHER" id="PTHR37419:SF8">
    <property type="entry name" value="TOXIN YJJJ"/>
    <property type="match status" value="1"/>
</dbReference>
<keyword evidence="2" id="KW-0808">Transferase</keyword>
<dbReference type="RefSeq" id="WP_212191682.1">
    <property type="nucleotide sequence ID" value="NZ_JAGTAR010000021.1"/>
</dbReference>
<reference evidence="5" key="2">
    <citation type="submission" date="2021-04" db="EMBL/GenBank/DDBJ databases">
        <authorList>
            <person name="Zhang T."/>
            <person name="Zhang Y."/>
            <person name="Lu D."/>
            <person name="Zuo D."/>
            <person name="Du Z."/>
        </authorList>
    </citation>
    <scope>NUCLEOTIDE SEQUENCE</scope>
    <source>
        <strain evidence="5">JR1</strain>
    </source>
</reference>
<evidence type="ECO:0000256" key="1">
    <source>
        <dbReference type="ARBA" id="ARBA00010164"/>
    </source>
</evidence>
<dbReference type="PANTHER" id="PTHR37419">
    <property type="entry name" value="SERINE/THREONINE-PROTEIN KINASE TOXIN HIPA"/>
    <property type="match status" value="1"/>
</dbReference>
<name>A0A941IY55_9BACT</name>
<dbReference type="Gene3D" id="1.10.1070.20">
    <property type="match status" value="1"/>
</dbReference>
<protein>
    <submittedName>
        <fullName evidence="5">HipA domain-containing protein</fullName>
    </submittedName>
</protein>
<dbReference type="AlphaFoldDB" id="A0A941IY55"/>
<dbReference type="GO" id="GO:0005829">
    <property type="term" value="C:cytosol"/>
    <property type="evidence" value="ECO:0007669"/>
    <property type="project" value="TreeGrafter"/>
</dbReference>
<sequence>MMDDKREILVYAHWQGMKEPLLMGKLYSSRLKGRELFSFEYDKQWLKHQAVQILDPELQLYSGLHYLNEEQSNFGIFLDSSPDRWGRILMRRREAALARKEEREEQKLFETDYLLGVFDEHRMGAIRFRLHEGGPFLNNNREMAAPPWASLRELEQISLRLEEEDVMDDPDYLRWLSMLIAPGASLGGARPKASILDDKGALWIAKFPSRNDQGDIGGWEIVTYELAIAAGINMAESRAQKFSSSHYTFLTKRFDRTETGERVHFASALTMLGYTDGQDHADGISYLELAEFIQNYGANVKADLEELWRRIVFSICVSNTDDHLRNHGFILTSQGWVLSPAYDINPVETGTGLKLNISDEDNALDLDLTLEVAEYFRLSEQRALVIIEEVKKAVSTWRKVADKYGLSRAEQEVKAMAFRMAEL</sequence>
<evidence type="ECO:0000313" key="6">
    <source>
        <dbReference type="Proteomes" id="UP000679220"/>
    </source>
</evidence>
<evidence type="ECO:0000259" key="4">
    <source>
        <dbReference type="Pfam" id="PF07804"/>
    </source>
</evidence>
<comment type="caution">
    <text evidence="5">The sequence shown here is derived from an EMBL/GenBank/DDBJ whole genome shotgun (WGS) entry which is preliminary data.</text>
</comment>
<proteinExistence type="inferred from homology"/>
<reference evidence="5" key="1">
    <citation type="journal article" date="2018" name="Int. J. Syst. Evol. Microbiol.">
        <title>Carboxylicivirga sediminis sp. nov., isolated from coastal sediment.</title>
        <authorList>
            <person name="Wang F.Q."/>
            <person name="Ren L.H."/>
            <person name="Zou R.J."/>
            <person name="Sun Y.Z."/>
            <person name="Liu X.J."/>
            <person name="Jiang F."/>
            <person name="Liu L.J."/>
        </authorList>
    </citation>
    <scope>NUCLEOTIDE SEQUENCE</scope>
    <source>
        <strain evidence="5">JR1</strain>
    </source>
</reference>
<evidence type="ECO:0000313" key="5">
    <source>
        <dbReference type="EMBL" id="MBR8536655.1"/>
    </source>
</evidence>
<dbReference type="GO" id="GO:0004674">
    <property type="term" value="F:protein serine/threonine kinase activity"/>
    <property type="evidence" value="ECO:0007669"/>
    <property type="project" value="TreeGrafter"/>
</dbReference>
<dbReference type="InterPro" id="IPR012893">
    <property type="entry name" value="HipA-like_C"/>
</dbReference>
<organism evidence="5 6">
    <name type="scientific">Carboxylicivirga sediminis</name>
    <dbReference type="NCBI Taxonomy" id="2006564"/>
    <lineage>
        <taxon>Bacteria</taxon>
        <taxon>Pseudomonadati</taxon>
        <taxon>Bacteroidota</taxon>
        <taxon>Bacteroidia</taxon>
        <taxon>Marinilabiliales</taxon>
        <taxon>Marinilabiliaceae</taxon>
        <taxon>Carboxylicivirga</taxon>
    </lineage>
</organism>
<keyword evidence="6" id="KW-1185">Reference proteome</keyword>
<gene>
    <name evidence="5" type="ORF">KDU71_13855</name>
</gene>